<dbReference type="CDD" id="cd00609">
    <property type="entry name" value="AAT_like"/>
    <property type="match status" value="1"/>
</dbReference>
<evidence type="ECO:0000313" key="31">
    <source>
        <dbReference type="Proteomes" id="UP000544530"/>
    </source>
</evidence>
<dbReference type="EMBL" id="AABEKY010000007">
    <property type="protein sequence ID" value="EAG9388229.1"/>
    <property type="molecule type" value="Genomic_DNA"/>
</dbReference>
<evidence type="ECO:0000256" key="1">
    <source>
        <dbReference type="ARBA" id="ARBA00001933"/>
    </source>
</evidence>
<evidence type="ECO:0000313" key="21">
    <source>
        <dbReference type="EMBL" id="RKA10556.1"/>
    </source>
</evidence>
<dbReference type="EMBL" id="JACAVN010000003">
    <property type="protein sequence ID" value="NYA01296.1"/>
    <property type="molecule type" value="Genomic_DNA"/>
</dbReference>
<reference evidence="16 29" key="4">
    <citation type="submission" date="2019-04" db="EMBL/GenBank/DDBJ databases">
        <authorList>
            <consortium name="GenomeTrakr: Next Generation Sequencing Network for Food Pathogen Tracability"/>
        </authorList>
    </citation>
    <scope>NUCLEOTIDE SEQUENCE [LARGE SCALE GENOMIC DNA]</scope>
    <source>
        <strain evidence="12 24">CFSAN008042</strain>
        <strain evidence="14 30">CFSAN063727</strain>
        <strain evidence="11 23">FDA00007096</strain>
        <strain evidence="13 25">FDA00008584</strain>
        <strain evidence="16 29">LS1344</strain>
    </source>
</reference>
<dbReference type="Proteomes" id="UP000403352">
    <property type="component" value="Unassembled WGS sequence"/>
</dbReference>
<reference evidence="21 22" key="1">
    <citation type="journal article" date="2018" name="BMC Genomics">
        <title>Genes significantly associated with lineage II food isolates of Listeria monocytogenes.</title>
        <authorList>
            <person name="Pirone-Davies C."/>
            <person name="Chen Y."/>
            <person name="Pightling A."/>
            <person name="Ryan G."/>
            <person name="Wang Y."/>
            <person name="Yao K."/>
            <person name="Hoffmann M."/>
            <person name="Allard M.W."/>
        </authorList>
    </citation>
    <scope>NUCLEOTIDE SEQUENCE [LARGE SCALE GENOMIC DNA]</scope>
    <source>
        <strain evidence="21 22">PNUSAL000550</strain>
    </source>
</reference>
<dbReference type="Proteomes" id="UP000522199">
    <property type="component" value="Unassembled WGS sequence"/>
</dbReference>
<comment type="pathway">
    <text evidence="3">Cofactor biosynthesis; adenosylcobalamin biosynthesis.</text>
</comment>
<evidence type="ECO:0000313" key="27">
    <source>
        <dbReference type="Proteomes" id="UP000489121"/>
    </source>
</evidence>
<reference evidence="15 28" key="3">
    <citation type="submission" date="2019-04" db="EMBL/GenBank/DDBJ databases">
        <authorList>
            <consortium name="GenomeTrakr network: Whole genome sequencing for foodborne pathogen traceback"/>
        </authorList>
    </citation>
    <scope>NUCLEOTIDE SEQUENCE [LARGE SCALE GENOMIC DNA]</scope>
    <source>
        <strain evidence="15 28">CFSAN072474</strain>
    </source>
</reference>
<evidence type="ECO:0000256" key="6">
    <source>
        <dbReference type="ARBA" id="ARBA00022898"/>
    </source>
</evidence>
<dbReference type="GO" id="GO:0009236">
    <property type="term" value="P:cobalamin biosynthetic process"/>
    <property type="evidence" value="ECO:0007669"/>
    <property type="project" value="UniProtKB-UniPathway"/>
</dbReference>
<evidence type="ECO:0000313" key="25">
    <source>
        <dbReference type="Proteomes" id="UP000403352"/>
    </source>
</evidence>
<dbReference type="InterPro" id="IPR015422">
    <property type="entry name" value="PyrdxlP-dep_Trfase_small"/>
</dbReference>
<dbReference type="Proteomes" id="UP000365297">
    <property type="component" value="Unassembled WGS sequence"/>
</dbReference>
<dbReference type="Proteomes" id="UP000272537">
    <property type="component" value="Unassembled WGS sequence"/>
</dbReference>
<reference evidence="19" key="2">
    <citation type="journal article" date="2018" name="Genome Biol.">
        <title>SKESA: strategic k-mer extension for scrupulous assemblies.</title>
        <authorList>
            <person name="Souvorov A."/>
            <person name="Agarwala R."/>
            <person name="Lipman D.J."/>
        </authorList>
    </citation>
    <scope>NUCLEOTIDE SEQUENCE [LARGE SCALE GENOMIC DNA]</scope>
    <source>
        <strain evidence="19">09CEB371LM</strain>
    </source>
</reference>
<dbReference type="InterPro" id="IPR005860">
    <property type="entry name" value="CobD"/>
</dbReference>
<evidence type="ECO:0000313" key="13">
    <source>
        <dbReference type="EMBL" id="EAD1183542.1"/>
    </source>
</evidence>
<evidence type="ECO:0000313" key="29">
    <source>
        <dbReference type="Proteomes" id="UP000527632"/>
    </source>
</evidence>
<evidence type="ECO:0000256" key="4">
    <source>
        <dbReference type="ARBA" id="ARBA00012285"/>
    </source>
</evidence>
<evidence type="ECO:0000313" key="24">
    <source>
        <dbReference type="Proteomes" id="UP000368512"/>
    </source>
</evidence>
<evidence type="ECO:0000256" key="2">
    <source>
        <dbReference type="ARBA" id="ARBA00003444"/>
    </source>
</evidence>
<keyword evidence="5" id="KW-0169">Cobalamin biosynthesis</keyword>
<evidence type="ECO:0000313" key="30">
    <source>
        <dbReference type="Proteomes" id="UP000528151"/>
    </source>
</evidence>
<dbReference type="KEGG" id="lmv:Y193_09890"/>
<evidence type="ECO:0000313" key="26">
    <source>
        <dbReference type="Proteomes" id="UP000467536"/>
    </source>
</evidence>
<comment type="caution">
    <text evidence="16">The sequence shown here is derived from an EMBL/GenBank/DDBJ whole genome shotgun (WGS) entry which is preliminary data.</text>
</comment>
<dbReference type="AlphaFoldDB" id="A0A0B8QXY2"/>
<comment type="function">
    <text evidence="2">Decarboxylates L-threonine-O-3-phosphate to yield (R)-1-amino-2-propanol O-2-phosphate, the precursor for the linkage between the nucleotide loop and the corrin ring in cobalamin.</text>
</comment>
<dbReference type="InterPro" id="IPR015424">
    <property type="entry name" value="PyrdxlP-dep_Trfase"/>
</dbReference>
<dbReference type="EC" id="4.1.1.81" evidence="4"/>
<dbReference type="EMBL" id="AABBZO010000015">
    <property type="protein sequence ID" value="EAG4463058.1"/>
    <property type="molecule type" value="Genomic_DNA"/>
</dbReference>
<evidence type="ECO:0000313" key="14">
    <source>
        <dbReference type="EMBL" id="EAG4463058.1"/>
    </source>
</evidence>
<dbReference type="Proteomes" id="UP000840039">
    <property type="component" value="Unassembled WGS sequence"/>
</dbReference>
<evidence type="ECO:0000313" key="20">
    <source>
        <dbReference type="EMBL" id="NYA01296.1"/>
    </source>
</evidence>
<dbReference type="Proteomes" id="UP000368512">
    <property type="component" value="Unassembled WGS sequence"/>
</dbReference>
<evidence type="ECO:0000313" key="11">
    <source>
        <dbReference type="EMBL" id="EAC5548887.1"/>
    </source>
</evidence>
<dbReference type="PANTHER" id="PTHR42885:SF1">
    <property type="entry name" value="THREONINE-PHOSPHATE DECARBOXYLASE"/>
    <property type="match status" value="1"/>
</dbReference>
<dbReference type="Proteomes" id="UP000544530">
    <property type="component" value="Unassembled WGS sequence"/>
</dbReference>
<dbReference type="EMBL" id="AAAIXK010000001">
    <property type="protein sequence ID" value="EAC5548887.1"/>
    <property type="molecule type" value="Genomic_DNA"/>
</dbReference>
<comment type="cofactor">
    <cofactor evidence="1">
        <name>pyridoxal 5'-phosphate</name>
        <dbReference type="ChEBI" id="CHEBI:597326"/>
    </cofactor>
</comment>
<organism evidence="16 29">
    <name type="scientific">Listeria monocytogenes</name>
    <dbReference type="NCBI Taxonomy" id="1639"/>
    <lineage>
        <taxon>Bacteria</taxon>
        <taxon>Bacillati</taxon>
        <taxon>Bacillota</taxon>
        <taxon>Bacilli</taxon>
        <taxon>Bacillales</taxon>
        <taxon>Listeriaceae</taxon>
        <taxon>Listeria</taxon>
    </lineage>
</organism>
<reference evidence="18 26" key="5">
    <citation type="submission" date="2019-08" db="EMBL/GenBank/DDBJ databases">
        <authorList>
            <person name="Ashton P.M."/>
            <person name="Dallman T."/>
            <person name="Nair S."/>
            <person name="De Pinna E."/>
            <person name="Peters T."/>
            <person name="Grant K."/>
        </authorList>
    </citation>
    <scope>NUCLEOTIDE SEQUENCE [LARGE SCALE GENOMIC DNA]</scope>
    <source>
        <strain evidence="18 26">788324</strain>
    </source>
</reference>
<dbReference type="Proteomes" id="UP000489121">
    <property type="component" value="Unassembled WGS sequence"/>
</dbReference>
<dbReference type="Proteomes" id="UP000528151">
    <property type="component" value="Unassembled WGS sequence"/>
</dbReference>
<evidence type="ECO:0000313" key="23">
    <source>
        <dbReference type="Proteomes" id="UP000365297"/>
    </source>
</evidence>
<dbReference type="Proteomes" id="UP000467536">
    <property type="component" value="Unassembled WGS sequence"/>
</dbReference>
<evidence type="ECO:0000259" key="10">
    <source>
        <dbReference type="Pfam" id="PF00155"/>
    </source>
</evidence>
<evidence type="ECO:0000313" key="18">
    <source>
        <dbReference type="EMBL" id="EDO0986752.1"/>
    </source>
</evidence>
<feature type="domain" description="Aminotransferase class I/classII large" evidence="10">
    <location>
        <begin position="26"/>
        <end position="354"/>
    </location>
</feature>
<evidence type="ECO:0000256" key="9">
    <source>
        <dbReference type="ARBA" id="ARBA00048531"/>
    </source>
</evidence>
<dbReference type="EMBL" id="AALGDA010000010">
    <property type="protein sequence ID" value="ECY9782340.1"/>
    <property type="molecule type" value="Genomic_DNA"/>
</dbReference>
<evidence type="ECO:0000256" key="7">
    <source>
        <dbReference type="ARBA" id="ARBA00023239"/>
    </source>
</evidence>
<dbReference type="Gene3D" id="3.90.1150.10">
    <property type="entry name" value="Aspartate Aminotransferase, domain 1"/>
    <property type="match status" value="1"/>
</dbReference>
<dbReference type="KEGG" id="lmok:CQ02_06010"/>
<dbReference type="EMBL" id="AABGUK010000001">
    <property type="protein sequence ID" value="EAH4240508.1"/>
    <property type="molecule type" value="Genomic_DNA"/>
</dbReference>
<evidence type="ECO:0000313" key="12">
    <source>
        <dbReference type="EMBL" id="EAC7480884.1"/>
    </source>
</evidence>
<evidence type="ECO:0000313" key="22">
    <source>
        <dbReference type="Proteomes" id="UP000272537"/>
    </source>
</evidence>
<evidence type="ECO:0000256" key="3">
    <source>
        <dbReference type="ARBA" id="ARBA00004953"/>
    </source>
</evidence>
<evidence type="ECO:0000313" key="28">
    <source>
        <dbReference type="Proteomes" id="UP000522199"/>
    </source>
</evidence>
<dbReference type="InterPro" id="IPR004839">
    <property type="entry name" value="Aminotransferase_I/II_large"/>
</dbReference>
<protein>
    <recommendedName>
        <fullName evidence="4">threonine-phosphate decarboxylase</fullName>
        <ecNumber evidence="4">4.1.1.81</ecNumber>
    </recommendedName>
    <alternativeName>
        <fullName evidence="8">L-threonine-O-3-phosphate decarboxylase</fullName>
    </alternativeName>
</protein>
<dbReference type="EMBL" id="AANEHK010000012">
    <property type="protein sequence ID" value="EDO0986752.1"/>
    <property type="molecule type" value="Genomic_DNA"/>
</dbReference>
<dbReference type="Pfam" id="PF00155">
    <property type="entry name" value="Aminotran_1_2"/>
    <property type="match status" value="1"/>
</dbReference>
<name>A0A0B8QXY2_LISMN</name>
<dbReference type="EMBL" id="AAAJWF010000005">
    <property type="protein sequence ID" value="EAC7480884.1"/>
    <property type="molecule type" value="Genomic_DNA"/>
</dbReference>
<dbReference type="EMBL" id="DAAEEB010000010">
    <property type="protein sequence ID" value="HAA8053986.1"/>
    <property type="molecule type" value="Genomic_DNA"/>
</dbReference>
<sequence length="361" mass="41171">MKITTASHGGNYNELAKQHGLTKEMVLDFSANINPLGVPASLKQTITTNLDKLVEYPEPDYLALRARIASFHQLDLANVIPGNGATELIFGIAKVTKAQKVLLLAPTFAEYERAFFDAEIVYAELTKETNFAAAQIVLEMLEQDTDIEAVCLCNPNNPTGQLIAQQEMIKIADLCEKRNIYLIIDEAFMDFLEENETISMINYLEKFPHLAIIRAFTKFFAIPGLRLGYLLTKNDLLAEALMQMREPWSINTFADLAGQMLLEDEAYIRQTFDWINAERDFLYRGLSKFSALTVYRPSVNYIFFHLEKPFDLRKKLLLKGIFIRSCANYRGLTENYYRVAVKSREDNRQLLTALEVIFSGN</sequence>
<dbReference type="InterPro" id="IPR015421">
    <property type="entry name" value="PyrdxlP-dep_Trfase_major"/>
</dbReference>
<reference evidence="17 27" key="6">
    <citation type="submission" date="2019-09" db="EMBL/GenBank/DDBJ databases">
        <authorList>
            <consortium name="PulseNet: The National Subtyping Network for Foodborne Disease Surveillance"/>
            <person name="Tarr C.L."/>
            <person name="Trees E."/>
            <person name="Katz L.S."/>
            <person name="Carleton-Romer H.A."/>
            <person name="Stroika S."/>
            <person name="Kucerova Z."/>
            <person name="Roache K.F."/>
            <person name="Sabol A.L."/>
            <person name="Besser J."/>
            <person name="Gerner-Smidt P."/>
        </authorList>
    </citation>
    <scope>NUCLEOTIDE SEQUENCE [LARGE SCALE GENOMIC DNA]</scope>
    <source>
        <strain evidence="17 27">PNUSAL005692</strain>
    </source>
</reference>
<evidence type="ECO:0000256" key="8">
    <source>
        <dbReference type="ARBA" id="ARBA00029996"/>
    </source>
</evidence>
<dbReference type="GO" id="GO:0048472">
    <property type="term" value="F:threonine-phosphate decarboxylase activity"/>
    <property type="evidence" value="ECO:0007669"/>
    <property type="project" value="UniProtKB-EC"/>
</dbReference>
<comment type="catalytic activity">
    <reaction evidence="9">
        <text>O-phospho-L-threonine + H(+) = (R)-1-aminopropan-2-yl phosphate + CO2</text>
        <dbReference type="Rhea" id="RHEA:11492"/>
        <dbReference type="ChEBI" id="CHEBI:15378"/>
        <dbReference type="ChEBI" id="CHEBI:16526"/>
        <dbReference type="ChEBI" id="CHEBI:58563"/>
        <dbReference type="ChEBI" id="CHEBI:58675"/>
        <dbReference type="EC" id="4.1.1.81"/>
    </reaction>
</comment>
<keyword evidence="7 16" id="KW-0456">Lyase</keyword>
<dbReference type="NCBIfam" id="TIGR01140">
    <property type="entry name" value="L_thr_O3P_dcar"/>
    <property type="match status" value="1"/>
</dbReference>
<gene>
    <name evidence="21" type="primary">cobd_2</name>
    <name evidence="11" type="ORF">ARY78_00400</name>
    <name evidence="14" type="ORF">CA369_12225</name>
    <name evidence="15" type="ORF">CW845_12100</name>
    <name evidence="12" type="ORF">DQ70_09350</name>
    <name evidence="21" type="ORF">DYZ80_00083</name>
    <name evidence="16" type="ORF">E5F58_00670</name>
    <name evidence="17" type="ORF">F6515_04975</name>
    <name evidence="18" type="ORF">FV747_12185</name>
    <name evidence="19" type="ORF">GHH22_12640</name>
    <name evidence="20" type="ORF">HZJ64_05585</name>
    <name evidence="13" type="ORF">QD52_00425</name>
</gene>
<evidence type="ECO:0000313" key="17">
    <source>
        <dbReference type="EMBL" id="ECY9782340.1"/>
    </source>
</evidence>
<dbReference type="EMBL" id="QXLS01000001">
    <property type="protein sequence ID" value="RKA10556.1"/>
    <property type="molecule type" value="Genomic_DNA"/>
</dbReference>
<dbReference type="RefSeq" id="WP_003724708.1">
    <property type="nucleotide sequence ID" value="NC_021825.2"/>
</dbReference>
<evidence type="ECO:0000256" key="5">
    <source>
        <dbReference type="ARBA" id="ARBA00022573"/>
    </source>
</evidence>
<reference evidence="19" key="7">
    <citation type="submission" date="2019-10" db="EMBL/GenBank/DDBJ databases">
        <authorList>
            <consortium name="NCBI Pathogen Detection Project"/>
        </authorList>
    </citation>
    <scope>NUCLEOTIDE SEQUENCE</scope>
    <source>
        <strain evidence="19">09CEB371LM</strain>
    </source>
</reference>
<dbReference type="Proteomes" id="UP000527632">
    <property type="component" value="Unassembled WGS sequence"/>
</dbReference>
<dbReference type="GO" id="GO:0030170">
    <property type="term" value="F:pyridoxal phosphate binding"/>
    <property type="evidence" value="ECO:0007669"/>
    <property type="project" value="InterPro"/>
</dbReference>
<evidence type="ECO:0000313" key="19">
    <source>
        <dbReference type="EMBL" id="HAA8053986.1"/>
    </source>
</evidence>
<proteinExistence type="predicted"/>
<reference evidence="20 31" key="8">
    <citation type="submission" date="2020-06" db="EMBL/GenBank/DDBJ databases">
        <title>Two Listeria outbreaks in Switzerland in 2018 and 2020.</title>
        <authorList>
            <person name="Stevens M.J.A."/>
            <person name="Bloemberg G."/>
            <person name="Nusch-Inderbinnen M."/>
            <person name="Stephan R."/>
        </authorList>
    </citation>
    <scope>NUCLEOTIDE SEQUENCE [LARGE SCALE GENOMIC DNA]</scope>
    <source>
        <strain evidence="20 31">N18-0707</strain>
    </source>
</reference>
<accession>A0A0B8QXY2</accession>
<dbReference type="SUPFAM" id="SSF53383">
    <property type="entry name" value="PLP-dependent transferases"/>
    <property type="match status" value="1"/>
</dbReference>
<evidence type="ECO:0000313" key="16">
    <source>
        <dbReference type="EMBL" id="EAH4240508.1"/>
    </source>
</evidence>
<dbReference type="UniPathway" id="UPA00148"/>
<dbReference type="Gene3D" id="3.40.640.10">
    <property type="entry name" value="Type I PLP-dependent aspartate aminotransferase-like (Major domain)"/>
    <property type="match status" value="1"/>
</dbReference>
<dbReference type="OMA" id="DNAYGEY"/>
<dbReference type="PANTHER" id="PTHR42885">
    <property type="entry name" value="HISTIDINOL-PHOSPHATE AMINOTRANSFERASE-RELATED"/>
    <property type="match status" value="1"/>
</dbReference>
<dbReference type="EMBL" id="AAALRN010000001">
    <property type="protein sequence ID" value="EAD1183542.1"/>
    <property type="molecule type" value="Genomic_DNA"/>
</dbReference>
<evidence type="ECO:0000313" key="15">
    <source>
        <dbReference type="EMBL" id="EAG9388229.1"/>
    </source>
</evidence>
<keyword evidence="6" id="KW-0663">Pyridoxal phosphate</keyword>